<dbReference type="RefSeq" id="WP_092467872.1">
    <property type="nucleotide sequence ID" value="NZ_FOOX01000001.1"/>
</dbReference>
<name>A0A1I2N4K0_9FIRM</name>
<evidence type="ECO:0000313" key="3">
    <source>
        <dbReference type="Proteomes" id="UP000199337"/>
    </source>
</evidence>
<dbReference type="AlphaFoldDB" id="A0A1I2N4K0"/>
<evidence type="ECO:0008006" key="4">
    <source>
        <dbReference type="Google" id="ProtNLM"/>
    </source>
</evidence>
<dbReference type="EMBL" id="FOOX01000001">
    <property type="protein sequence ID" value="SFF96446.1"/>
    <property type="molecule type" value="Genomic_DNA"/>
</dbReference>
<dbReference type="Proteomes" id="UP000199337">
    <property type="component" value="Unassembled WGS sequence"/>
</dbReference>
<evidence type="ECO:0000256" key="1">
    <source>
        <dbReference type="SAM" id="Phobius"/>
    </source>
</evidence>
<accession>A0A1I2N4K0</accession>
<protein>
    <recommendedName>
        <fullName evidence="4">Outer membrane lipoprotein-sorting protein</fullName>
    </recommendedName>
</protein>
<keyword evidence="1" id="KW-1133">Transmembrane helix</keyword>
<gene>
    <name evidence="2" type="ORF">SAMN05660649_00234</name>
</gene>
<keyword evidence="1" id="KW-0472">Membrane</keyword>
<keyword evidence="3" id="KW-1185">Reference proteome</keyword>
<organism evidence="2 3">
    <name type="scientific">Desulfotruncus arcticus DSM 17038</name>
    <dbReference type="NCBI Taxonomy" id="1121424"/>
    <lineage>
        <taxon>Bacteria</taxon>
        <taxon>Bacillati</taxon>
        <taxon>Bacillota</taxon>
        <taxon>Clostridia</taxon>
        <taxon>Eubacteriales</taxon>
        <taxon>Desulfallaceae</taxon>
        <taxon>Desulfotruncus</taxon>
    </lineage>
</organism>
<sequence>MSRPYSFLLNRKYVLIAVIAVLCLAGIYRGAENYLAKVRVPPEERLTVALDKTINSSAFRFRMAVKIGDDTISKVEGERVAPDNVHIKGTMQDLPVEFIHAGDKTYVKGYWSDRWICLEGNKMAESELFVTEFNPLGIFNFKDIPVVKEIKDKKTDLKVLEFNPIVQNSLMELNYDNYFYRIWVDPKQQVITKALIQAQGKIKDNNKLEINLELWDHNKQIKIEQPDV</sequence>
<dbReference type="STRING" id="341036.SAMN05660649_00234"/>
<dbReference type="OrthoDB" id="1721427at2"/>
<feature type="transmembrane region" description="Helical" evidence="1">
    <location>
        <begin position="12"/>
        <end position="31"/>
    </location>
</feature>
<proteinExistence type="predicted"/>
<evidence type="ECO:0000313" key="2">
    <source>
        <dbReference type="EMBL" id="SFF96446.1"/>
    </source>
</evidence>
<keyword evidence="1" id="KW-0812">Transmembrane</keyword>
<reference evidence="3" key="1">
    <citation type="submission" date="2016-10" db="EMBL/GenBank/DDBJ databases">
        <authorList>
            <person name="Varghese N."/>
            <person name="Submissions S."/>
        </authorList>
    </citation>
    <scope>NUCLEOTIDE SEQUENCE [LARGE SCALE GENOMIC DNA]</scope>
    <source>
        <strain evidence="3">DSM 17038</strain>
    </source>
</reference>